<accession>A0A232M461</accession>
<dbReference type="PROSITE" id="PS00463">
    <property type="entry name" value="ZN2_CY6_FUNGAL_1"/>
    <property type="match status" value="1"/>
</dbReference>
<sequence>MDPGRPMDLQGPPRKKMRKGTRSCTECRRRKIRCTFEPGRSNICNECHLRGSICVDQEHGIQESPGILQGEQPYSLRERVTQLEGVVRDILQRMDRFSSGSMSPVQRVTTDDSERASNALNTLKSGVSPAPTESAMLSPSNQIDNAPVLQLFNNQVVTRNNDTLSGNQNYPGLKDLTAKAMTTRAQLLSLLPPWADLEKIVNGTASWWTNWAAMFPELSDECQESLMTGAVYVKAPDSPPEVAKMILSILLSIDQLPTDFDFTSLQVPINPKEFTDHCITEIERLIAYDDELASSFSGIECMMMLSKWHMNAGRPRKSWLMNRRALDFGQLTGMHLSTTKPSRPDDKLFERRLSLWSYLVFIDRFLCLLLGLPYAVSDAFFLPQVKLRLQTETAGLLPYCMRLGLVLGQMIDRNQDPSKMSLPTTLKMDQDLEEITRQMPIEFGNLERNTGEADHDLVMVQFIHHYIRSLLHLPLMLKSTNDRRYRYYHDAAVESSRTALMTYKILRSNAGFKPYICKVVDFQAFTVAMLLIIHLLGFSDETPNHSEAQDERDWDLVMATIDVLRNAATERGGTVAEQSAQILATIYNCHSSPFPNLNELSCKITVPYFGVLNISPGRKLSNRSNKGKSKVIVPLQTPDQASPDKLFTPPQSSLYDSTRSEYSAMDSSHTLCTPPTNYTDEPWFQLVSLPNTGLDMSGSRGLTDVHDLGLWSNMDLDLDLDQGWNLNWSEDGNAIITQ</sequence>
<proteinExistence type="predicted"/>
<dbReference type="Proteomes" id="UP000243515">
    <property type="component" value="Unassembled WGS sequence"/>
</dbReference>
<evidence type="ECO:0000313" key="8">
    <source>
        <dbReference type="Proteomes" id="UP000243515"/>
    </source>
</evidence>
<evidence type="ECO:0000256" key="4">
    <source>
        <dbReference type="ARBA" id="ARBA00023242"/>
    </source>
</evidence>
<organism evidence="7 8">
    <name type="scientific">Elaphomyces granulatus</name>
    <dbReference type="NCBI Taxonomy" id="519963"/>
    <lineage>
        <taxon>Eukaryota</taxon>
        <taxon>Fungi</taxon>
        <taxon>Dikarya</taxon>
        <taxon>Ascomycota</taxon>
        <taxon>Pezizomycotina</taxon>
        <taxon>Eurotiomycetes</taxon>
        <taxon>Eurotiomycetidae</taxon>
        <taxon>Eurotiales</taxon>
        <taxon>Elaphomycetaceae</taxon>
        <taxon>Elaphomyces</taxon>
    </lineage>
</organism>
<evidence type="ECO:0000313" key="7">
    <source>
        <dbReference type="EMBL" id="OXV11128.1"/>
    </source>
</evidence>
<gene>
    <name evidence="7" type="ORF">Egran_01110</name>
</gene>
<keyword evidence="8" id="KW-1185">Reference proteome</keyword>
<keyword evidence="4" id="KW-0539">Nucleus</keyword>
<dbReference type="SUPFAM" id="SSF57701">
    <property type="entry name" value="Zn2/Cys6 DNA-binding domain"/>
    <property type="match status" value="1"/>
</dbReference>
<dbReference type="EMBL" id="NPHW01002601">
    <property type="protein sequence ID" value="OXV11128.1"/>
    <property type="molecule type" value="Genomic_DNA"/>
</dbReference>
<dbReference type="SMART" id="SM00066">
    <property type="entry name" value="GAL4"/>
    <property type="match status" value="1"/>
</dbReference>
<dbReference type="AlphaFoldDB" id="A0A232M461"/>
<dbReference type="InterPro" id="IPR001138">
    <property type="entry name" value="Zn2Cys6_DnaBD"/>
</dbReference>
<dbReference type="PROSITE" id="PS50048">
    <property type="entry name" value="ZN2_CY6_FUNGAL_2"/>
    <property type="match status" value="1"/>
</dbReference>
<dbReference type="PANTHER" id="PTHR47840">
    <property type="entry name" value="ZN(II)2CYS6 TRANSCRIPTION FACTOR (EUROFUNG)-RELATED"/>
    <property type="match status" value="1"/>
</dbReference>
<evidence type="ECO:0000256" key="2">
    <source>
        <dbReference type="ARBA" id="ARBA00023125"/>
    </source>
</evidence>
<keyword evidence="3" id="KW-0804">Transcription</keyword>
<evidence type="ECO:0000259" key="6">
    <source>
        <dbReference type="PROSITE" id="PS50048"/>
    </source>
</evidence>
<dbReference type="CDD" id="cd00067">
    <property type="entry name" value="GAL4"/>
    <property type="match status" value="1"/>
</dbReference>
<dbReference type="OrthoDB" id="6509908at2759"/>
<feature type="domain" description="Zn(2)-C6 fungal-type" evidence="6">
    <location>
        <begin position="23"/>
        <end position="56"/>
    </location>
</feature>
<dbReference type="Gene3D" id="4.10.240.10">
    <property type="entry name" value="Zn(2)-C6 fungal-type DNA-binding domain"/>
    <property type="match status" value="1"/>
</dbReference>
<dbReference type="InterPro" id="IPR036864">
    <property type="entry name" value="Zn2-C6_fun-type_DNA-bd_sf"/>
</dbReference>
<name>A0A232M461_9EURO</name>
<comment type="caution">
    <text evidence="7">The sequence shown here is derived from an EMBL/GenBank/DDBJ whole genome shotgun (WGS) entry which is preliminary data.</text>
</comment>
<protein>
    <recommendedName>
        <fullName evidence="6">Zn(2)-C6 fungal-type domain-containing protein</fullName>
    </recommendedName>
</protein>
<evidence type="ECO:0000256" key="1">
    <source>
        <dbReference type="ARBA" id="ARBA00023015"/>
    </source>
</evidence>
<reference evidence="7 8" key="1">
    <citation type="journal article" date="2015" name="Environ. Microbiol.">
        <title>Metagenome sequence of Elaphomyces granulatus from sporocarp tissue reveals Ascomycota ectomycorrhizal fingerprints of genome expansion and a Proteobacteria-rich microbiome.</title>
        <authorList>
            <person name="Quandt C.A."/>
            <person name="Kohler A."/>
            <person name="Hesse C.N."/>
            <person name="Sharpton T.J."/>
            <person name="Martin F."/>
            <person name="Spatafora J.W."/>
        </authorList>
    </citation>
    <scope>NUCLEOTIDE SEQUENCE [LARGE SCALE GENOMIC DNA]</scope>
    <source>
        <strain evidence="7 8">OSC145934</strain>
    </source>
</reference>
<dbReference type="GO" id="GO:0008270">
    <property type="term" value="F:zinc ion binding"/>
    <property type="evidence" value="ECO:0007669"/>
    <property type="project" value="InterPro"/>
</dbReference>
<dbReference type="CDD" id="cd12148">
    <property type="entry name" value="fungal_TF_MHR"/>
    <property type="match status" value="1"/>
</dbReference>
<evidence type="ECO:0000256" key="3">
    <source>
        <dbReference type="ARBA" id="ARBA00023163"/>
    </source>
</evidence>
<dbReference type="GO" id="GO:0000981">
    <property type="term" value="F:DNA-binding transcription factor activity, RNA polymerase II-specific"/>
    <property type="evidence" value="ECO:0007669"/>
    <property type="project" value="InterPro"/>
</dbReference>
<dbReference type="PANTHER" id="PTHR47840:SF1">
    <property type="entry name" value="ZN(II)2CYS6 TRANSCRIPTION FACTOR (EUROFUNG)"/>
    <property type="match status" value="1"/>
</dbReference>
<dbReference type="GO" id="GO:0003677">
    <property type="term" value="F:DNA binding"/>
    <property type="evidence" value="ECO:0007669"/>
    <property type="project" value="UniProtKB-KW"/>
</dbReference>
<evidence type="ECO:0000256" key="5">
    <source>
        <dbReference type="SAM" id="MobiDB-lite"/>
    </source>
</evidence>
<keyword evidence="2" id="KW-0238">DNA-binding</keyword>
<keyword evidence="1" id="KW-0805">Transcription regulation</keyword>
<feature type="region of interest" description="Disordered" evidence="5">
    <location>
        <begin position="1"/>
        <end position="22"/>
    </location>
</feature>